<evidence type="ECO:0000313" key="2">
    <source>
        <dbReference type="EMBL" id="QNM14294.1"/>
    </source>
</evidence>
<accession>A0A7G9GU12</accession>
<dbReference type="KEGG" id="ehn:H9Q80_10800"/>
<reference evidence="2 3" key="1">
    <citation type="submission" date="2020-08" db="EMBL/GenBank/DDBJ databases">
        <authorList>
            <person name="Liu C."/>
            <person name="Sun Q."/>
        </authorList>
    </citation>
    <scope>NUCLEOTIDE SEQUENCE [LARGE SCALE GENOMIC DNA]</scope>
    <source>
        <strain evidence="2 3">NSJ-61</strain>
    </source>
</reference>
<gene>
    <name evidence="2" type="ORF">H9Q80_10800</name>
</gene>
<dbReference type="EMBL" id="CP060636">
    <property type="protein sequence ID" value="QNM14294.1"/>
    <property type="molecule type" value="Genomic_DNA"/>
</dbReference>
<feature type="transmembrane region" description="Helical" evidence="1">
    <location>
        <begin position="143"/>
        <end position="165"/>
    </location>
</feature>
<proteinExistence type="predicted"/>
<sequence length="176" mass="20888">MEEEAKYLHEMSLKGMHFVKKAGIQYVFQTGESKNYFYHLGYYEKDKREGSRYETNYKDAGWEKIYSEKGEFDGMWNYFRTEVKEDEIEPHIFSDRVSRVALYSRLLSSWRSLLAMMIACLVCMGVFLFFLNSKTGRVDSIFLIISITISIIILLIFAIYSRVYLKINRKLVELKQ</sequence>
<keyword evidence="1" id="KW-0472">Membrane</keyword>
<keyword evidence="1" id="KW-1133">Transmembrane helix</keyword>
<protein>
    <submittedName>
        <fullName evidence="2">DUF2812 domain-containing protein</fullName>
    </submittedName>
</protein>
<name>A0A7G9GU12_9FIRM</name>
<dbReference type="InterPro" id="IPR021359">
    <property type="entry name" value="DUF2812"/>
</dbReference>
<dbReference type="Proteomes" id="UP000515856">
    <property type="component" value="Chromosome"/>
</dbReference>
<evidence type="ECO:0000313" key="3">
    <source>
        <dbReference type="Proteomes" id="UP000515856"/>
    </source>
</evidence>
<evidence type="ECO:0000256" key="1">
    <source>
        <dbReference type="SAM" id="Phobius"/>
    </source>
</evidence>
<dbReference type="Pfam" id="PF11193">
    <property type="entry name" value="DUF2812"/>
    <property type="match status" value="1"/>
</dbReference>
<dbReference type="AlphaFoldDB" id="A0A7G9GU12"/>
<feature type="transmembrane region" description="Helical" evidence="1">
    <location>
        <begin position="113"/>
        <end position="131"/>
    </location>
</feature>
<organism evidence="2 3">
    <name type="scientific">[Eubacterium] hominis</name>
    <dbReference type="NCBI Taxonomy" id="2764325"/>
    <lineage>
        <taxon>Bacteria</taxon>
        <taxon>Bacillati</taxon>
        <taxon>Bacillota</taxon>
        <taxon>Erysipelotrichia</taxon>
        <taxon>Erysipelotrichales</taxon>
        <taxon>Erysipelotrichaceae</taxon>
        <taxon>Amedibacillus</taxon>
    </lineage>
</organism>
<keyword evidence="3" id="KW-1185">Reference proteome</keyword>
<keyword evidence="1" id="KW-0812">Transmembrane</keyword>